<evidence type="ECO:0000313" key="2">
    <source>
        <dbReference type="Proteomes" id="UP001152795"/>
    </source>
</evidence>
<gene>
    <name evidence="1" type="ORF">PACLA_8A043093</name>
</gene>
<feature type="non-terminal residue" evidence="1">
    <location>
        <position position="147"/>
    </location>
</feature>
<keyword evidence="2" id="KW-1185">Reference proteome</keyword>
<dbReference type="EMBL" id="CACRXK020006255">
    <property type="protein sequence ID" value="CAB4008864.1"/>
    <property type="molecule type" value="Genomic_DNA"/>
</dbReference>
<dbReference type="AlphaFoldDB" id="A0A6S7HTK6"/>
<comment type="caution">
    <text evidence="1">The sequence shown here is derived from an EMBL/GenBank/DDBJ whole genome shotgun (WGS) entry which is preliminary data.</text>
</comment>
<dbReference type="Proteomes" id="UP001152795">
    <property type="component" value="Unassembled WGS sequence"/>
</dbReference>
<sequence>CKEWLEQQKLDYEAELNSMRKVEQDELEGHREPNMEELCESILQLQEQLLEVSSNHSTKQYILERLLSSYVKMKMLFSTTDPETGASVPNEEDFAYQVDEQQRLCKDIQKYQQALEEEQVTLRDLEGQRTEATRINEKLSTKLQVTC</sequence>
<name>A0A6S7HTK6_PARCT</name>
<reference evidence="1" key="1">
    <citation type="submission" date="2020-04" db="EMBL/GenBank/DDBJ databases">
        <authorList>
            <person name="Alioto T."/>
            <person name="Alioto T."/>
            <person name="Gomez Garrido J."/>
        </authorList>
    </citation>
    <scope>NUCLEOTIDE SEQUENCE</scope>
    <source>
        <strain evidence="1">A484AB</strain>
    </source>
</reference>
<dbReference type="OrthoDB" id="2274804at2759"/>
<evidence type="ECO:0000313" key="1">
    <source>
        <dbReference type="EMBL" id="CAB4008864.1"/>
    </source>
</evidence>
<accession>A0A6S7HTK6</accession>
<organism evidence="1 2">
    <name type="scientific">Paramuricea clavata</name>
    <name type="common">Red gorgonian</name>
    <name type="synonym">Violescent sea-whip</name>
    <dbReference type="NCBI Taxonomy" id="317549"/>
    <lineage>
        <taxon>Eukaryota</taxon>
        <taxon>Metazoa</taxon>
        <taxon>Cnidaria</taxon>
        <taxon>Anthozoa</taxon>
        <taxon>Octocorallia</taxon>
        <taxon>Malacalcyonacea</taxon>
        <taxon>Plexauridae</taxon>
        <taxon>Paramuricea</taxon>
    </lineage>
</organism>
<proteinExistence type="predicted"/>
<protein>
    <submittedName>
        <fullName evidence="1">Uncharacterized protein</fullName>
    </submittedName>
</protein>